<dbReference type="EMBL" id="JAPWIS010000010">
    <property type="protein sequence ID" value="MCZ4586027.1"/>
    <property type="molecule type" value="Genomic_DNA"/>
</dbReference>
<dbReference type="EMBL" id="CP130956">
    <property type="protein sequence ID" value="WLF52022.1"/>
    <property type="molecule type" value="Genomic_DNA"/>
</dbReference>
<evidence type="ECO:0000313" key="3">
    <source>
        <dbReference type="Proteomes" id="UP001066327"/>
    </source>
</evidence>
<reference evidence="2" key="2">
    <citation type="submission" date="2023-07" db="EMBL/GenBank/DDBJ databases">
        <title>Genomic analysis of Rhodococcus opacus VOC-14 with glycol ethers degradation activity.</title>
        <authorList>
            <person name="Narkevich D.A."/>
            <person name="Hlushen A.M."/>
            <person name="Akhremchuk A.E."/>
            <person name="Sikolenko M.A."/>
            <person name="Valentovich L.N."/>
        </authorList>
    </citation>
    <scope>NUCLEOTIDE SEQUENCE</scope>
    <source>
        <strain evidence="2">VOC-14</strain>
        <plasmid evidence="2">pRho-VOC14-L</plasmid>
    </source>
</reference>
<gene>
    <name evidence="1" type="ORF">O4328_20400</name>
    <name evidence="2" type="ORF">Q5707_41995</name>
</gene>
<dbReference type="RefSeq" id="WP_133987607.1">
    <property type="nucleotide sequence ID" value="NZ_CP130956.1"/>
</dbReference>
<dbReference type="Proteomes" id="UP001231166">
    <property type="component" value="Plasmid pRho-VOC14-L"/>
</dbReference>
<protein>
    <submittedName>
        <fullName evidence="2">Uncharacterized protein</fullName>
    </submittedName>
</protein>
<evidence type="ECO:0000313" key="2">
    <source>
        <dbReference type="EMBL" id="WLF52022.1"/>
    </source>
</evidence>
<sequence length="122" mass="14205">MGWDDFHRRNRAIDAVLDYAHRTGQTSLPFEEVPEVTTIFEHRKDLFLALQAKWSRTLAGYMEYELYDDEENSGMNSEYLAEVAWNNAVARQPTLRRLLDSNEFLLIKGRWAVSAREFASSS</sequence>
<reference evidence="1" key="1">
    <citation type="submission" date="2022-12" db="EMBL/GenBank/DDBJ databases">
        <authorList>
            <person name="Krivoruchko A.V."/>
            <person name="Elkin A."/>
        </authorList>
    </citation>
    <scope>NUCLEOTIDE SEQUENCE</scope>
    <source>
        <strain evidence="1">IEGM 249</strain>
    </source>
</reference>
<evidence type="ECO:0000313" key="4">
    <source>
        <dbReference type="Proteomes" id="UP001231166"/>
    </source>
</evidence>
<name>A0AAX3YRH4_RHOOP</name>
<keyword evidence="3" id="KW-1185">Reference proteome</keyword>
<accession>A0AAX3YRH4</accession>
<proteinExistence type="predicted"/>
<evidence type="ECO:0000313" key="1">
    <source>
        <dbReference type="EMBL" id="MCZ4586027.1"/>
    </source>
</evidence>
<geneLocation type="plasmid" evidence="2 4">
    <name>pRho-VOC14-L</name>
</geneLocation>
<dbReference type="Proteomes" id="UP001066327">
    <property type="component" value="Unassembled WGS sequence"/>
</dbReference>
<organism evidence="2 4">
    <name type="scientific">Rhodococcus opacus</name>
    <name type="common">Nocardia opaca</name>
    <dbReference type="NCBI Taxonomy" id="37919"/>
    <lineage>
        <taxon>Bacteria</taxon>
        <taxon>Bacillati</taxon>
        <taxon>Actinomycetota</taxon>
        <taxon>Actinomycetes</taxon>
        <taxon>Mycobacteriales</taxon>
        <taxon>Nocardiaceae</taxon>
        <taxon>Rhodococcus</taxon>
    </lineage>
</organism>
<keyword evidence="2" id="KW-0614">Plasmid</keyword>
<dbReference type="AlphaFoldDB" id="A0AAX3YRH4"/>